<gene>
    <name evidence="8" type="ORF">H4R20_004101</name>
</gene>
<keyword evidence="9" id="KW-1185">Reference proteome</keyword>
<comment type="caution">
    <text evidence="8">The sequence shown here is derived from an EMBL/GenBank/DDBJ whole genome shotgun (WGS) entry which is preliminary data.</text>
</comment>
<dbReference type="OrthoDB" id="1930760at2759"/>
<keyword evidence="2" id="KW-0853">WD repeat</keyword>
<evidence type="ECO:0000256" key="7">
    <source>
        <dbReference type="ARBA" id="ARBA00047551"/>
    </source>
</evidence>
<evidence type="ECO:0000256" key="2">
    <source>
        <dbReference type="ARBA" id="ARBA00022574"/>
    </source>
</evidence>
<dbReference type="Gene3D" id="2.130.10.10">
    <property type="entry name" value="YVTN repeat-like/Quinoprotein amine dehydrogenase"/>
    <property type="match status" value="1"/>
</dbReference>
<name>A0A9W8LSD9_9FUNG</name>
<evidence type="ECO:0000256" key="5">
    <source>
        <dbReference type="ARBA" id="ARBA00038092"/>
    </source>
</evidence>
<dbReference type="InterPro" id="IPR052415">
    <property type="entry name" value="Diphthine_MTase"/>
</dbReference>
<dbReference type="GO" id="GO:0017183">
    <property type="term" value="P:protein histidyl modification to diphthamide"/>
    <property type="evidence" value="ECO:0007669"/>
    <property type="project" value="TreeGrafter"/>
</dbReference>
<dbReference type="GO" id="GO:0005737">
    <property type="term" value="C:cytoplasm"/>
    <property type="evidence" value="ECO:0007669"/>
    <property type="project" value="TreeGrafter"/>
</dbReference>
<sequence>MDVEMLKSLASFDTEYCADSLEFCPYGNTRRFLVGTYQLLTSDNAGSSAQTEELEQEIAKPSDSRRIGRVYVCEAVEDAGEQTLRIIERQRIETSAVFDIKWSYQPVFGKQLAGVASADGLLTIYANDGSSDESLLSSFCATEEPTSDGSMCCSLDWSNRLQGGGSPSIATSHSDGSLQLLEVAESAIEVESQWQAHDLEAWTAAFDYWNPEVVYSGGDDARLKGWDRRIGLSSSTPVFNSGRHQAGVCSIQSSLHRQHMLATGSYDEHVFIWDKRNMRAPVAEHNVGGGVWRLKWHPEDACALLVGAMYNGAQILDVSQNDTRLAASFMDHASITYGADWCQSRDNPACGWLAATCSFYDHIVHLWRKQGSLPQ</sequence>
<dbReference type="GO" id="GO:0061685">
    <property type="term" value="F:diphthine methylesterase activity"/>
    <property type="evidence" value="ECO:0007669"/>
    <property type="project" value="UniProtKB-EC"/>
</dbReference>
<evidence type="ECO:0000256" key="3">
    <source>
        <dbReference type="ARBA" id="ARBA00022737"/>
    </source>
</evidence>
<evidence type="ECO:0000313" key="9">
    <source>
        <dbReference type="Proteomes" id="UP001140094"/>
    </source>
</evidence>
<dbReference type="AlphaFoldDB" id="A0A9W8LSD9"/>
<keyword evidence="4" id="KW-0378">Hydrolase</keyword>
<proteinExistence type="inferred from homology"/>
<comment type="similarity">
    <text evidence="5">Belongs to the DPH7 family.</text>
</comment>
<evidence type="ECO:0000256" key="1">
    <source>
        <dbReference type="ARBA" id="ARBA00005156"/>
    </source>
</evidence>
<comment type="pathway">
    <text evidence="1">Protein modification; peptidyl-diphthamide biosynthesis.</text>
</comment>
<comment type="catalytic activity">
    <reaction evidence="7">
        <text>diphthine methyl ester-[translation elongation factor 2] + H2O = diphthine-[translation elongation factor 2] + methanol + H(+)</text>
        <dbReference type="Rhea" id="RHEA:42656"/>
        <dbReference type="Rhea" id="RHEA-COMP:10172"/>
        <dbReference type="Rhea" id="RHEA-COMP:10173"/>
        <dbReference type="ChEBI" id="CHEBI:15377"/>
        <dbReference type="ChEBI" id="CHEBI:15378"/>
        <dbReference type="ChEBI" id="CHEBI:17790"/>
        <dbReference type="ChEBI" id="CHEBI:79005"/>
        <dbReference type="ChEBI" id="CHEBI:82696"/>
        <dbReference type="EC" id="3.1.1.97"/>
    </reaction>
</comment>
<keyword evidence="3" id="KW-0677">Repeat</keyword>
<dbReference type="SMART" id="SM00320">
    <property type="entry name" value="WD40"/>
    <property type="match status" value="3"/>
</dbReference>
<dbReference type="EMBL" id="JANBUO010001005">
    <property type="protein sequence ID" value="KAJ2800333.1"/>
    <property type="molecule type" value="Genomic_DNA"/>
</dbReference>
<dbReference type="PANTHER" id="PTHR46042">
    <property type="entry name" value="DIPHTHINE METHYLTRANSFERASE"/>
    <property type="match status" value="1"/>
</dbReference>
<dbReference type="Proteomes" id="UP001140094">
    <property type="component" value="Unassembled WGS sequence"/>
</dbReference>
<dbReference type="SUPFAM" id="SSF50978">
    <property type="entry name" value="WD40 repeat-like"/>
    <property type="match status" value="1"/>
</dbReference>
<evidence type="ECO:0000256" key="4">
    <source>
        <dbReference type="ARBA" id="ARBA00022801"/>
    </source>
</evidence>
<dbReference type="EC" id="3.1.1.97" evidence="6"/>
<dbReference type="InterPro" id="IPR015943">
    <property type="entry name" value="WD40/YVTN_repeat-like_dom_sf"/>
</dbReference>
<reference evidence="8" key="1">
    <citation type="submission" date="2022-07" db="EMBL/GenBank/DDBJ databases">
        <title>Phylogenomic reconstructions and comparative analyses of Kickxellomycotina fungi.</title>
        <authorList>
            <person name="Reynolds N.K."/>
            <person name="Stajich J.E."/>
            <person name="Barry K."/>
            <person name="Grigoriev I.V."/>
            <person name="Crous P."/>
            <person name="Smith M.E."/>
        </authorList>
    </citation>
    <scope>NUCLEOTIDE SEQUENCE</scope>
    <source>
        <strain evidence="8">NRRL 1565</strain>
    </source>
</reference>
<protein>
    <recommendedName>
        <fullName evidence="6">methylated diphthine methylhydrolase</fullName>
        <ecNumber evidence="6">3.1.1.97</ecNumber>
    </recommendedName>
</protein>
<dbReference type="PANTHER" id="PTHR46042:SF1">
    <property type="entry name" value="DIPHTHINE METHYLTRANSFERASE"/>
    <property type="match status" value="1"/>
</dbReference>
<organism evidence="8 9">
    <name type="scientific">Coemansia guatemalensis</name>
    <dbReference type="NCBI Taxonomy" id="2761395"/>
    <lineage>
        <taxon>Eukaryota</taxon>
        <taxon>Fungi</taxon>
        <taxon>Fungi incertae sedis</taxon>
        <taxon>Zoopagomycota</taxon>
        <taxon>Kickxellomycotina</taxon>
        <taxon>Kickxellomycetes</taxon>
        <taxon>Kickxellales</taxon>
        <taxon>Kickxellaceae</taxon>
        <taxon>Coemansia</taxon>
    </lineage>
</organism>
<evidence type="ECO:0000256" key="6">
    <source>
        <dbReference type="ARBA" id="ARBA00039131"/>
    </source>
</evidence>
<dbReference type="InterPro" id="IPR036322">
    <property type="entry name" value="WD40_repeat_dom_sf"/>
</dbReference>
<evidence type="ECO:0000313" key="8">
    <source>
        <dbReference type="EMBL" id="KAJ2800333.1"/>
    </source>
</evidence>
<dbReference type="InterPro" id="IPR001680">
    <property type="entry name" value="WD40_rpt"/>
</dbReference>
<accession>A0A9W8LSD9</accession>